<evidence type="ECO:0000313" key="3">
    <source>
        <dbReference type="Proteomes" id="UP000516388"/>
    </source>
</evidence>
<reference evidence="2 3" key="1">
    <citation type="submission" date="2020-09" db="EMBL/GenBank/DDBJ databases">
        <title>Complete Geobacillus genomes through the use of hybrid genome assembly.</title>
        <authorList>
            <person name="Vera D.L."/>
            <person name="Venkateswaran K."/>
            <person name="Singh N.K."/>
            <person name="Landry K."/>
        </authorList>
    </citation>
    <scope>NUCLEOTIDE SEQUENCE [LARGE SCALE GENOMIC DNA]</scope>
    <source>
        <strain evidence="2 3">SURF-189</strain>
    </source>
</reference>
<keyword evidence="3" id="KW-1185">Reference proteome</keyword>
<accession>A0A1V9C172</accession>
<feature type="region of interest" description="Disordered" evidence="1">
    <location>
        <begin position="13"/>
        <end position="36"/>
    </location>
</feature>
<gene>
    <name evidence="2" type="ORF">IC807_10725</name>
</gene>
<dbReference type="KEGG" id="gza:IC807_10725"/>
<organism evidence="2 3">
    <name type="scientific">Geobacillus zalihae</name>
    <dbReference type="NCBI Taxonomy" id="213419"/>
    <lineage>
        <taxon>Bacteria</taxon>
        <taxon>Bacillati</taxon>
        <taxon>Bacillota</taxon>
        <taxon>Bacilli</taxon>
        <taxon>Bacillales</taxon>
        <taxon>Anoxybacillaceae</taxon>
        <taxon>Geobacillus</taxon>
    </lineage>
</organism>
<protein>
    <submittedName>
        <fullName evidence="2">Uncharacterized protein</fullName>
    </submittedName>
</protein>
<sequence>MQNGKVLHVLDEKSRLPISTARGKQPSSSPHLGVAEDGTTTCFTDPGVGLEAALFGRLTVHPVALQKPSM</sequence>
<evidence type="ECO:0000313" key="2">
    <source>
        <dbReference type="EMBL" id="QNU16931.1"/>
    </source>
</evidence>
<evidence type="ECO:0000256" key="1">
    <source>
        <dbReference type="SAM" id="MobiDB-lite"/>
    </source>
</evidence>
<dbReference type="AlphaFoldDB" id="A0A1V9C172"/>
<dbReference type="Proteomes" id="UP000516388">
    <property type="component" value="Chromosome"/>
</dbReference>
<name>A0A1V9C172_9BACL</name>
<proteinExistence type="predicted"/>
<dbReference type="EMBL" id="CP061470">
    <property type="protein sequence ID" value="QNU16931.1"/>
    <property type="molecule type" value="Genomic_DNA"/>
</dbReference>